<evidence type="ECO:0000256" key="1">
    <source>
        <dbReference type="SAM" id="MobiDB-lite"/>
    </source>
</evidence>
<feature type="non-terminal residue" evidence="2">
    <location>
        <position position="1"/>
    </location>
</feature>
<dbReference type="Proteomes" id="UP000653271">
    <property type="component" value="Unassembled WGS sequence"/>
</dbReference>
<keyword evidence="3" id="KW-1185">Reference proteome</keyword>
<sequence length="68" mass="7520">EKPKVTKVSPGVEDGPGSKTAKLDSSETTMVKKRLGFCQLKEALEVDWSTEKAKAALRRTAPDYFLLH</sequence>
<feature type="non-terminal residue" evidence="2">
    <location>
        <position position="68"/>
    </location>
</feature>
<dbReference type="AlphaFoldDB" id="A0A850XIV8"/>
<dbReference type="OrthoDB" id="412647at2759"/>
<comment type="caution">
    <text evidence="2">The sequence shown here is derived from an EMBL/GenBank/DDBJ whole genome shotgun (WGS) entry which is preliminary data.</text>
</comment>
<proteinExistence type="predicted"/>
<name>A0A850XIV8_PIACA</name>
<reference evidence="2" key="1">
    <citation type="submission" date="2019-09" db="EMBL/GenBank/DDBJ databases">
        <title>Bird 10,000 Genomes (B10K) Project - Family phase.</title>
        <authorList>
            <person name="Zhang G."/>
        </authorList>
    </citation>
    <scope>NUCLEOTIDE SEQUENCE</scope>
    <source>
        <strain evidence="2">B10K-DU-008-47</strain>
        <tissue evidence="2">Mixed tissue sample</tissue>
    </source>
</reference>
<gene>
    <name evidence="2" type="primary">Sae1</name>
    <name evidence="2" type="ORF">PIACAY_R05365</name>
</gene>
<organism evidence="2 3">
    <name type="scientific">Piaya cayana</name>
    <name type="common">Common squirrel cuckoo</name>
    <dbReference type="NCBI Taxonomy" id="33601"/>
    <lineage>
        <taxon>Eukaryota</taxon>
        <taxon>Metazoa</taxon>
        <taxon>Chordata</taxon>
        <taxon>Craniata</taxon>
        <taxon>Vertebrata</taxon>
        <taxon>Euteleostomi</taxon>
        <taxon>Archelosauria</taxon>
        <taxon>Archosauria</taxon>
        <taxon>Dinosauria</taxon>
        <taxon>Saurischia</taxon>
        <taxon>Theropoda</taxon>
        <taxon>Coelurosauria</taxon>
        <taxon>Aves</taxon>
        <taxon>Neognathae</taxon>
        <taxon>Neoaves</taxon>
        <taxon>Otidimorphae</taxon>
        <taxon>Cuculiformes</taxon>
        <taxon>Coccyzidae</taxon>
        <taxon>Piaya</taxon>
    </lineage>
</organism>
<protein>
    <submittedName>
        <fullName evidence="2">SAE1 enzyme</fullName>
    </submittedName>
</protein>
<evidence type="ECO:0000313" key="2">
    <source>
        <dbReference type="EMBL" id="NWH81371.1"/>
    </source>
</evidence>
<feature type="region of interest" description="Disordered" evidence="1">
    <location>
        <begin position="1"/>
        <end position="26"/>
    </location>
</feature>
<dbReference type="Gene3D" id="3.40.50.720">
    <property type="entry name" value="NAD(P)-binding Rossmann-like Domain"/>
    <property type="match status" value="1"/>
</dbReference>
<accession>A0A850XIV8</accession>
<evidence type="ECO:0000313" key="3">
    <source>
        <dbReference type="Proteomes" id="UP000653271"/>
    </source>
</evidence>
<dbReference type="EMBL" id="WAAB01023354">
    <property type="protein sequence ID" value="NWH81371.1"/>
    <property type="molecule type" value="Genomic_DNA"/>
</dbReference>